<dbReference type="Proteomes" id="UP000004913">
    <property type="component" value="Unassembled WGS sequence"/>
</dbReference>
<sequence>MSTQLSISFFDIFRYWDTITEYVNPLAIILWAITGGVIGFITVLIAELILRKKILIRRRHWTLQWLSYIYMVFLPLFAGFCFTQWFALHGCEREIVKNIPTYLGEANSAFNTYLKNEVEKIIDKKHMQLTGHDVIDKTASYASQTASTLLSEAQPADSSITAKASAFLMSKVMETDFVKDQAVKYVESALGEEVLNDKELTNDLLNVKIENILTDGVLNTIIEKKVKNIFGGLKLNIVFIFLLGLAIPIAEIILAHYLEKKRLAVIPSVIFDTPPPIPTQLEKEKTSQENN</sequence>
<gene>
    <name evidence="2" type="ORF">HMPREF9455_01261</name>
</gene>
<dbReference type="AlphaFoldDB" id="F5IUW1"/>
<accession>F5IUW1</accession>
<feature type="transmembrane region" description="Helical" evidence="1">
    <location>
        <begin position="237"/>
        <end position="258"/>
    </location>
</feature>
<proteinExistence type="predicted"/>
<feature type="transmembrane region" description="Helical" evidence="1">
    <location>
        <begin position="28"/>
        <end position="50"/>
    </location>
</feature>
<dbReference type="EMBL" id="ADLV01000015">
    <property type="protein sequence ID" value="EGK03011.1"/>
    <property type="molecule type" value="Genomic_DNA"/>
</dbReference>
<keyword evidence="1" id="KW-0812">Transmembrane</keyword>
<evidence type="ECO:0000313" key="3">
    <source>
        <dbReference type="Proteomes" id="UP000004913"/>
    </source>
</evidence>
<keyword evidence="1" id="KW-0472">Membrane</keyword>
<comment type="caution">
    <text evidence="2">The sequence shown here is derived from an EMBL/GenBank/DDBJ whole genome shotgun (WGS) entry which is preliminary data.</text>
</comment>
<feature type="transmembrane region" description="Helical" evidence="1">
    <location>
        <begin position="62"/>
        <end position="87"/>
    </location>
</feature>
<dbReference type="eggNOG" id="ENOG5030S9D">
    <property type="taxonomic scope" value="Bacteria"/>
</dbReference>
<evidence type="ECO:0000313" key="2">
    <source>
        <dbReference type="EMBL" id="EGK03011.1"/>
    </source>
</evidence>
<dbReference type="OrthoDB" id="658993at2"/>
<dbReference type="RefSeq" id="WP_006798776.1">
    <property type="nucleotide sequence ID" value="NZ_GL891980.1"/>
</dbReference>
<keyword evidence="3" id="KW-1185">Reference proteome</keyword>
<reference evidence="2 3" key="1">
    <citation type="submission" date="2011-04" db="EMBL/GenBank/DDBJ databases">
        <title>The Genome Sequence of Dysgonomonas gadei ATCC BAA-286.</title>
        <authorList>
            <consortium name="The Broad Institute Genome Sequencing Platform"/>
            <person name="Earl A."/>
            <person name="Ward D."/>
            <person name="Feldgarden M."/>
            <person name="Gevers D."/>
            <person name="Pudlo N."/>
            <person name="Martens E."/>
            <person name="Allen-Vercoe E."/>
            <person name="Young S.K."/>
            <person name="Zeng Q."/>
            <person name="Gargeya S."/>
            <person name="Fitzgerald M."/>
            <person name="Haas B."/>
            <person name="Abouelleil A."/>
            <person name="Alvarado L."/>
            <person name="Arachchi H.M."/>
            <person name="Berlin A."/>
            <person name="Brown A."/>
            <person name="Chapman S.B."/>
            <person name="Chen Z."/>
            <person name="Dunbar C."/>
            <person name="Freedman E."/>
            <person name="Gearin G."/>
            <person name="Gellesch M."/>
            <person name="Goldberg J."/>
            <person name="Griggs A."/>
            <person name="Gujja S."/>
            <person name="Heiman D."/>
            <person name="Howarth C."/>
            <person name="Larson L."/>
            <person name="Lui A."/>
            <person name="MacDonald P.J.P."/>
            <person name="Mehta T."/>
            <person name="Montmayeur A."/>
            <person name="Murphy C."/>
            <person name="Neiman D."/>
            <person name="Pearson M."/>
            <person name="Priest M."/>
            <person name="Roberts A."/>
            <person name="Saif S."/>
            <person name="Shea T."/>
            <person name="Shenoy N."/>
            <person name="Sisk P."/>
            <person name="Stolte C."/>
            <person name="Sykes S."/>
            <person name="Yandava C."/>
            <person name="Wortman J."/>
            <person name="Nusbaum C."/>
            <person name="Birren B."/>
        </authorList>
    </citation>
    <scope>NUCLEOTIDE SEQUENCE [LARGE SCALE GENOMIC DNA]</scope>
    <source>
        <strain evidence="2 3">ATCC BAA-286</strain>
    </source>
</reference>
<evidence type="ECO:0000256" key="1">
    <source>
        <dbReference type="SAM" id="Phobius"/>
    </source>
</evidence>
<dbReference type="HOGENOM" id="CLU_955572_0_0_10"/>
<keyword evidence="1" id="KW-1133">Transmembrane helix</keyword>
<organism evidence="2 3">
    <name type="scientific">Dysgonomonas gadei ATCC BAA-286</name>
    <dbReference type="NCBI Taxonomy" id="742766"/>
    <lineage>
        <taxon>Bacteria</taxon>
        <taxon>Pseudomonadati</taxon>
        <taxon>Bacteroidota</taxon>
        <taxon>Bacteroidia</taxon>
        <taxon>Bacteroidales</taxon>
        <taxon>Dysgonomonadaceae</taxon>
        <taxon>Dysgonomonas</taxon>
    </lineage>
</organism>
<name>F5IUW1_9BACT</name>
<protein>
    <submittedName>
        <fullName evidence="2">Uncharacterized protein</fullName>
    </submittedName>
</protein>